<dbReference type="InterPro" id="IPR002401">
    <property type="entry name" value="Cyt_P450_E_grp-I"/>
</dbReference>
<dbReference type="FunFam" id="1.10.630.10:FF:000081">
    <property type="entry name" value="Cytochrome P450 CYP81N5"/>
    <property type="match status" value="1"/>
</dbReference>
<dbReference type="GO" id="GO:0005506">
    <property type="term" value="F:iron ion binding"/>
    <property type="evidence" value="ECO:0007669"/>
    <property type="project" value="InterPro"/>
</dbReference>
<evidence type="ECO:0000256" key="7">
    <source>
        <dbReference type="PIRSR" id="PIRSR602401-1"/>
    </source>
</evidence>
<gene>
    <name evidence="9" type="ORF">TIFTF001_005025</name>
</gene>
<evidence type="ECO:0000313" key="9">
    <source>
        <dbReference type="EMBL" id="GMN34997.1"/>
    </source>
</evidence>
<dbReference type="AlphaFoldDB" id="A0AA87ZJE2"/>
<organism evidence="9 10">
    <name type="scientific">Ficus carica</name>
    <name type="common">Common fig</name>
    <dbReference type="NCBI Taxonomy" id="3494"/>
    <lineage>
        <taxon>Eukaryota</taxon>
        <taxon>Viridiplantae</taxon>
        <taxon>Streptophyta</taxon>
        <taxon>Embryophyta</taxon>
        <taxon>Tracheophyta</taxon>
        <taxon>Spermatophyta</taxon>
        <taxon>Magnoliopsida</taxon>
        <taxon>eudicotyledons</taxon>
        <taxon>Gunneridae</taxon>
        <taxon>Pentapetalae</taxon>
        <taxon>rosids</taxon>
        <taxon>fabids</taxon>
        <taxon>Rosales</taxon>
        <taxon>Moraceae</taxon>
        <taxon>Ficeae</taxon>
        <taxon>Ficus</taxon>
    </lineage>
</organism>
<dbReference type="Pfam" id="PF00067">
    <property type="entry name" value="p450"/>
    <property type="match status" value="1"/>
</dbReference>
<comment type="caution">
    <text evidence="9">The sequence shown here is derived from an EMBL/GenBank/DDBJ whole genome shotgun (WGS) entry which is preliminary data.</text>
</comment>
<keyword evidence="3 7" id="KW-0479">Metal-binding</keyword>
<accession>A0AA87ZJE2</accession>
<keyword evidence="5 7" id="KW-0408">Iron</keyword>
<dbReference type="GO" id="GO:0020037">
    <property type="term" value="F:heme binding"/>
    <property type="evidence" value="ECO:0007669"/>
    <property type="project" value="InterPro"/>
</dbReference>
<comment type="cofactor">
    <cofactor evidence="7">
        <name>heme</name>
        <dbReference type="ChEBI" id="CHEBI:30413"/>
    </cofactor>
</comment>
<evidence type="ECO:0008006" key="11">
    <source>
        <dbReference type="Google" id="ProtNLM"/>
    </source>
</evidence>
<evidence type="ECO:0000256" key="2">
    <source>
        <dbReference type="ARBA" id="ARBA00022617"/>
    </source>
</evidence>
<dbReference type="PRINTS" id="PR00463">
    <property type="entry name" value="EP450I"/>
</dbReference>
<dbReference type="EMBL" id="BTGU01000005">
    <property type="protein sequence ID" value="GMN34997.1"/>
    <property type="molecule type" value="Genomic_DNA"/>
</dbReference>
<dbReference type="Gene3D" id="1.10.630.10">
    <property type="entry name" value="Cytochrome P450"/>
    <property type="match status" value="1"/>
</dbReference>
<evidence type="ECO:0000256" key="8">
    <source>
        <dbReference type="RuleBase" id="RU000461"/>
    </source>
</evidence>
<name>A0AA87ZJE2_FICCA</name>
<keyword evidence="6 8" id="KW-0503">Monooxygenase</keyword>
<keyword evidence="2 7" id="KW-0349">Heme</keyword>
<evidence type="ECO:0000256" key="1">
    <source>
        <dbReference type="ARBA" id="ARBA00010617"/>
    </source>
</evidence>
<feature type="binding site" description="axial binding residue" evidence="7">
    <location>
        <position position="441"/>
    </location>
    <ligand>
        <name>heme</name>
        <dbReference type="ChEBI" id="CHEBI:30413"/>
    </ligand>
    <ligandPart>
        <name>Fe</name>
        <dbReference type="ChEBI" id="CHEBI:18248"/>
    </ligandPart>
</feature>
<evidence type="ECO:0000256" key="6">
    <source>
        <dbReference type="ARBA" id="ARBA00023033"/>
    </source>
</evidence>
<dbReference type="PANTHER" id="PTHR47947:SF24">
    <property type="entry name" value="ISOFLAVONE 2'-HYDROXYLASE-LIKE"/>
    <property type="match status" value="1"/>
</dbReference>
<keyword evidence="10" id="KW-1185">Reference proteome</keyword>
<evidence type="ECO:0000256" key="3">
    <source>
        <dbReference type="ARBA" id="ARBA00022723"/>
    </source>
</evidence>
<proteinExistence type="inferred from homology"/>
<dbReference type="InterPro" id="IPR001128">
    <property type="entry name" value="Cyt_P450"/>
</dbReference>
<dbReference type="InterPro" id="IPR036396">
    <property type="entry name" value="Cyt_P450_sf"/>
</dbReference>
<dbReference type="CDD" id="cd20653">
    <property type="entry name" value="CYP81"/>
    <property type="match status" value="1"/>
</dbReference>
<evidence type="ECO:0000256" key="5">
    <source>
        <dbReference type="ARBA" id="ARBA00023004"/>
    </source>
</evidence>
<dbReference type="GO" id="GO:0004497">
    <property type="term" value="F:monooxygenase activity"/>
    <property type="evidence" value="ECO:0007669"/>
    <property type="project" value="UniProtKB-KW"/>
</dbReference>
<dbReference type="PRINTS" id="PR00385">
    <property type="entry name" value="P450"/>
</dbReference>
<dbReference type="PANTHER" id="PTHR47947">
    <property type="entry name" value="CYTOCHROME P450 82C3-RELATED"/>
    <property type="match status" value="1"/>
</dbReference>
<evidence type="ECO:0000256" key="4">
    <source>
        <dbReference type="ARBA" id="ARBA00023002"/>
    </source>
</evidence>
<dbReference type="PROSITE" id="PS00086">
    <property type="entry name" value="CYTOCHROME_P450"/>
    <property type="match status" value="1"/>
</dbReference>
<dbReference type="Proteomes" id="UP001187192">
    <property type="component" value="Unassembled WGS sequence"/>
</dbReference>
<comment type="similarity">
    <text evidence="1 8">Belongs to the cytochrome P450 family.</text>
</comment>
<dbReference type="GO" id="GO:0016705">
    <property type="term" value="F:oxidoreductase activity, acting on paired donors, with incorporation or reduction of molecular oxygen"/>
    <property type="evidence" value="ECO:0007669"/>
    <property type="project" value="InterPro"/>
</dbReference>
<evidence type="ECO:0000313" key="10">
    <source>
        <dbReference type="Proteomes" id="UP001187192"/>
    </source>
</evidence>
<dbReference type="SUPFAM" id="SSF48264">
    <property type="entry name" value="Cytochrome P450"/>
    <property type="match status" value="1"/>
</dbReference>
<reference evidence="9" key="1">
    <citation type="submission" date="2023-07" db="EMBL/GenBank/DDBJ databases">
        <title>draft genome sequence of fig (Ficus carica).</title>
        <authorList>
            <person name="Takahashi T."/>
            <person name="Nishimura K."/>
        </authorList>
    </citation>
    <scope>NUCLEOTIDE SEQUENCE</scope>
</reference>
<sequence length="506" mass="57990">MFLYLLLFLVLYAFTNYFLDKIRNLPPSPFPALPIIGHLYLFRRLLHRALTKLSHRLGPVFLLRFGSRPVLVVSSPSAVEECLSRNDIIFANRPRLLAGKHLGSNYTSMVYAPYGDHWRNLRRISAVEILSSTRIQKLSHARSDEILSLIRRLARSPNQTVNVRASLFELMLTTMMRMIAGDRRFSGESVVDVEETKKVHEIVSDAVFLGGTTHAGDFVPMLKWIWSRGYEKRLIELQKERVKFIQGLIEDNKKKMSSHEISSDDLSHEERKKCMIQVLLSLQKSDPEYFRDEIIRGLMLTLFSSGTDTSAGTMEWVMSLILKHPKVLQKAQSELDYCVGHNRLVDESDLSKLTYLHCVIKETMRLYPAGPLLPHESSEECTVGGYCIPRGTLLLVNVWAIQHDPKIWDEPMRFKPERFRDCEGTRDGFKFIPFGSGRRGCPGENLSMRTIVLTLASLLQCFEWETNEKMDMSEKLGITLSKARPLQVKCRPRPAMANLLSQICNN</sequence>
<keyword evidence="4 8" id="KW-0560">Oxidoreductase</keyword>
<protein>
    <recommendedName>
        <fullName evidence="11">Cytochrome P450</fullName>
    </recommendedName>
</protein>
<dbReference type="InterPro" id="IPR050651">
    <property type="entry name" value="Plant_Cytochrome_P450_Monoox"/>
</dbReference>
<dbReference type="InterPro" id="IPR017972">
    <property type="entry name" value="Cyt_P450_CS"/>
</dbReference>